<dbReference type="InterPro" id="IPR011992">
    <property type="entry name" value="EF-hand-dom_pair"/>
</dbReference>
<dbReference type="OrthoDB" id="21221at2759"/>
<evidence type="ECO:0000313" key="11">
    <source>
        <dbReference type="Proteomes" id="UP001152797"/>
    </source>
</evidence>
<dbReference type="EMBL" id="CAMXCT020002813">
    <property type="protein sequence ID" value="CAL1154001.1"/>
    <property type="molecule type" value="Genomic_DNA"/>
</dbReference>
<dbReference type="Gene3D" id="3.90.1720.30">
    <property type="entry name" value="PPPDE domains"/>
    <property type="match status" value="1"/>
</dbReference>
<dbReference type="GO" id="GO:0005509">
    <property type="term" value="F:calcium ion binding"/>
    <property type="evidence" value="ECO:0007669"/>
    <property type="project" value="InterPro"/>
</dbReference>
<dbReference type="PROSITE" id="PS50222">
    <property type="entry name" value="EF_HAND_2"/>
    <property type="match status" value="2"/>
</dbReference>
<evidence type="ECO:0000313" key="10">
    <source>
        <dbReference type="EMBL" id="CAL4787938.1"/>
    </source>
</evidence>
<dbReference type="GO" id="GO:0070646">
    <property type="term" value="P:protein modification by small protein removal"/>
    <property type="evidence" value="ECO:0007669"/>
    <property type="project" value="TreeGrafter"/>
</dbReference>
<keyword evidence="2" id="KW-0645">Protease</keyword>
<name>A0A9P1G5S0_9DINO</name>
<dbReference type="SMART" id="SM01179">
    <property type="entry name" value="DUF862"/>
    <property type="match status" value="1"/>
</dbReference>
<reference evidence="9" key="2">
    <citation type="submission" date="2024-04" db="EMBL/GenBank/DDBJ databases">
        <authorList>
            <person name="Chen Y."/>
            <person name="Shah S."/>
            <person name="Dougan E. K."/>
            <person name="Thang M."/>
            <person name="Chan C."/>
        </authorList>
    </citation>
    <scope>NUCLEOTIDE SEQUENCE [LARGE SCALE GENOMIC DNA]</scope>
</reference>
<dbReference type="CDD" id="cd00051">
    <property type="entry name" value="EFh"/>
    <property type="match status" value="1"/>
</dbReference>
<feature type="compositionally biased region" description="Low complexity" evidence="5">
    <location>
        <begin position="1053"/>
        <end position="1074"/>
    </location>
</feature>
<protein>
    <submittedName>
        <fullName evidence="10">Desumoylating isopeptidase 1 (DeSI-1) (PPPD E peptidase domain-containing protein 2) (Palmitoyl protein thioesterase DESI1) (S-depalmitoylase DESI1)</fullName>
    </submittedName>
</protein>
<dbReference type="PANTHER" id="PTHR12378:SF7">
    <property type="entry name" value="DESUMOYLATING ISOPEPTIDASE 1"/>
    <property type="match status" value="1"/>
</dbReference>
<feature type="domain" description="EF-hand" evidence="6">
    <location>
        <begin position="79"/>
        <end position="114"/>
    </location>
</feature>
<dbReference type="PANTHER" id="PTHR12378">
    <property type="entry name" value="DESUMOYLATING ISOPEPTIDASE"/>
    <property type="match status" value="1"/>
</dbReference>
<evidence type="ECO:0000256" key="5">
    <source>
        <dbReference type="SAM" id="MobiDB-lite"/>
    </source>
</evidence>
<gene>
    <name evidence="8" type="ORF">C1SCF055_LOCUS26732</name>
</gene>
<dbReference type="EMBL" id="CAMXCT010002813">
    <property type="protein sequence ID" value="CAI4000626.1"/>
    <property type="molecule type" value="Genomic_DNA"/>
</dbReference>
<sequence length="1121" mass="123847">MTQNILVYPRIHRNSHRVEASLQALPPQKKLRPLLCDLEEQFKKHAGADQALDQKELAEIWIKAAEVKVGKVSAEEAAFIEQSTKEYFQIMDTDNSGKVTYEEFVAGMLGGNEDVGHMRQLRQHLNASMKQDPKKLQKLISEFREWDKNGDGYVTKEELEEHLGKLQELSVADGKITKEEKSKMDQVRKMMDDVFANADARLLRNGLNLQDTGDGDQGIFAAEKVEILLYDISKGMAAKLGPLLLGKSAEAIHTGVLVYGSEYWYGGRLFRSDPPCRKQFGEPLTSPWGIKLDRSEQKPELPVVRLGYTFVTHEEFVSWLQAEVKERYTGLHTYDLLTHSCNHFSNEAEENPVCNFLLGQGIPEKIFELQKTFLTGPIVALRPFLNRYLGGFADAQKGIDENFMAKDGDVEGGKTAEDLKDELLGSGDVVLVEGVDGIHGAVLATVLKEEKGKCEIKYFDPTEHRIETMPLAAEGRSYLEDEEDHKELSQRDSLFGSLRIEVPMMTARPSVRPDSPSPMENAMKVARAAAMANSAETAASAPNTPRYRSEPVTAESFNAMAAAAKAAAQAAPGMNIVVRPISTAEMALLKQDGRQSARSLPSESNQMVNDAPLQVSASAVRGDQLRSCQVELADLRKEALKDDPMLISLSMQTGKRVKCAVAPLVLRFLYVPVVSELVTTETIEGPFQLNPGEQANGHQGTRHLKLQTIFEDNRNSLIEEHRYFMANEWNSSKPYTRLQCGSRDRGQTNVFTLEYDLLCPVQLPHYSGVHLLASTLRMWYTSMMACVLHIVAPRDLPFATHTMIVENTLSVAVREEDGLQNEACPICLENFQVGDKVRRLPCMHLFHVVGGEASLQGRHCNIDRHLVLDKQCPICKTPIDIMEQVERDGAQRAQPAVSQPGESAQGGEQPATPAPVEETQAEVSRPAQSPAAESQEATQQTRQSEAGLPEQAAELERVVRSLQSRWLQIQDVVAGVQQMLHYIEDSQSALSAVRENAAAMTRTGDADPADPPAEQLEESQEAPENPDVPAETPATEVAMQRPEAPEAPEAEPESPATAATAAAEAVQAAATATTSDDRQVPMEAANWQPFTMAEKVCNAYTWRRRRLGMLKEMSAASSTTT</sequence>
<comment type="similarity">
    <text evidence="1">Belongs to the DeSI family.</text>
</comment>
<feature type="domain" description="EF-hand" evidence="6">
    <location>
        <begin position="134"/>
        <end position="169"/>
    </location>
</feature>
<organism evidence="8">
    <name type="scientific">Cladocopium goreaui</name>
    <dbReference type="NCBI Taxonomy" id="2562237"/>
    <lineage>
        <taxon>Eukaryota</taxon>
        <taxon>Sar</taxon>
        <taxon>Alveolata</taxon>
        <taxon>Dinophyceae</taxon>
        <taxon>Suessiales</taxon>
        <taxon>Symbiodiniaceae</taxon>
        <taxon>Cladocopium</taxon>
    </lineage>
</organism>
<dbReference type="Pfam" id="PF05903">
    <property type="entry name" value="Peptidase_C97"/>
    <property type="match status" value="1"/>
</dbReference>
<dbReference type="PROSITE" id="PS51858">
    <property type="entry name" value="PPPDE"/>
    <property type="match status" value="1"/>
</dbReference>
<evidence type="ECO:0000259" key="6">
    <source>
        <dbReference type="PROSITE" id="PS50222"/>
    </source>
</evidence>
<dbReference type="InterPro" id="IPR042266">
    <property type="entry name" value="PPPDE_sf"/>
</dbReference>
<dbReference type="InterPro" id="IPR001841">
    <property type="entry name" value="Znf_RING"/>
</dbReference>
<feature type="domain" description="PPPDE" evidence="7">
    <location>
        <begin position="223"/>
        <end position="386"/>
    </location>
</feature>
<dbReference type="InterPro" id="IPR008580">
    <property type="entry name" value="PPPDE_dom"/>
</dbReference>
<dbReference type="PROSITE" id="PS00018">
    <property type="entry name" value="EF_HAND_1"/>
    <property type="match status" value="2"/>
</dbReference>
<evidence type="ECO:0000313" key="9">
    <source>
        <dbReference type="EMBL" id="CAL1154001.1"/>
    </source>
</evidence>
<reference evidence="8" key="1">
    <citation type="submission" date="2022-10" db="EMBL/GenBank/DDBJ databases">
        <authorList>
            <person name="Chen Y."/>
            <person name="Dougan E. K."/>
            <person name="Chan C."/>
            <person name="Rhodes N."/>
            <person name="Thang M."/>
        </authorList>
    </citation>
    <scope>NUCLEOTIDE SEQUENCE</scope>
</reference>
<dbReference type="GO" id="GO:0006508">
    <property type="term" value="P:proteolysis"/>
    <property type="evidence" value="ECO:0007669"/>
    <property type="project" value="UniProtKB-KW"/>
</dbReference>
<feature type="compositionally biased region" description="Polar residues" evidence="5">
    <location>
        <begin position="931"/>
        <end position="944"/>
    </location>
</feature>
<feature type="region of interest" description="Disordered" evidence="5">
    <location>
        <begin position="888"/>
        <end position="949"/>
    </location>
</feature>
<dbReference type="SUPFAM" id="SSF57850">
    <property type="entry name" value="RING/U-box"/>
    <property type="match status" value="1"/>
</dbReference>
<evidence type="ECO:0000256" key="2">
    <source>
        <dbReference type="ARBA" id="ARBA00022670"/>
    </source>
</evidence>
<evidence type="ECO:0000313" key="8">
    <source>
        <dbReference type="EMBL" id="CAI4000626.1"/>
    </source>
</evidence>
<dbReference type="AlphaFoldDB" id="A0A9P1G5S0"/>
<keyword evidence="3" id="KW-0378">Hydrolase</keyword>
<dbReference type="SUPFAM" id="SSF47473">
    <property type="entry name" value="EF-hand"/>
    <property type="match status" value="1"/>
</dbReference>
<dbReference type="Proteomes" id="UP001152797">
    <property type="component" value="Unassembled WGS sequence"/>
</dbReference>
<keyword evidence="4" id="KW-0106">Calcium</keyword>
<dbReference type="InterPro" id="IPR002048">
    <property type="entry name" value="EF_hand_dom"/>
</dbReference>
<evidence type="ECO:0000256" key="1">
    <source>
        <dbReference type="ARBA" id="ARBA00008140"/>
    </source>
</evidence>
<dbReference type="Pfam" id="PF13202">
    <property type="entry name" value="EF-hand_5"/>
    <property type="match status" value="2"/>
</dbReference>
<accession>A0A9P1G5S0</accession>
<keyword evidence="11" id="KW-1185">Reference proteome</keyword>
<dbReference type="InterPro" id="IPR013083">
    <property type="entry name" value="Znf_RING/FYVE/PHD"/>
</dbReference>
<dbReference type="EMBL" id="CAMXCT030002813">
    <property type="protein sequence ID" value="CAL4787938.1"/>
    <property type="molecule type" value="Genomic_DNA"/>
</dbReference>
<dbReference type="Gene3D" id="3.30.40.10">
    <property type="entry name" value="Zinc/RING finger domain, C3HC4 (zinc finger)"/>
    <property type="match status" value="1"/>
</dbReference>
<dbReference type="SMART" id="SM00054">
    <property type="entry name" value="EFh"/>
    <property type="match status" value="2"/>
</dbReference>
<evidence type="ECO:0000256" key="4">
    <source>
        <dbReference type="ARBA" id="ARBA00022837"/>
    </source>
</evidence>
<dbReference type="GO" id="GO:0008233">
    <property type="term" value="F:peptidase activity"/>
    <property type="evidence" value="ECO:0007669"/>
    <property type="project" value="UniProtKB-KW"/>
</dbReference>
<dbReference type="Gene3D" id="1.10.238.10">
    <property type="entry name" value="EF-hand"/>
    <property type="match status" value="2"/>
</dbReference>
<proteinExistence type="inferred from homology"/>
<dbReference type="InterPro" id="IPR018247">
    <property type="entry name" value="EF_Hand_1_Ca_BS"/>
</dbReference>
<evidence type="ECO:0000256" key="3">
    <source>
        <dbReference type="ARBA" id="ARBA00022801"/>
    </source>
</evidence>
<dbReference type="Pfam" id="PF17123">
    <property type="entry name" value="zf-RING_11"/>
    <property type="match status" value="1"/>
</dbReference>
<feature type="region of interest" description="Disordered" evidence="5">
    <location>
        <begin position="994"/>
        <end position="1081"/>
    </location>
</feature>
<comment type="caution">
    <text evidence="8">The sequence shown here is derived from an EMBL/GenBank/DDBJ whole genome shotgun (WGS) entry which is preliminary data.</text>
</comment>
<dbReference type="SMART" id="SM00184">
    <property type="entry name" value="RING"/>
    <property type="match status" value="1"/>
</dbReference>
<evidence type="ECO:0000259" key="7">
    <source>
        <dbReference type="PROSITE" id="PS51858"/>
    </source>
</evidence>